<protein>
    <recommendedName>
        <fullName evidence="4">Ferric uptake regulation protein</fullName>
    </recommendedName>
</protein>
<feature type="domain" description="Ferrous iron transporter FeoA-like" evidence="15">
    <location>
        <begin position="152"/>
        <end position="223"/>
    </location>
</feature>
<feature type="binding site" evidence="14">
    <location>
        <position position="95"/>
    </location>
    <ligand>
        <name>Fe cation</name>
        <dbReference type="ChEBI" id="CHEBI:24875"/>
    </ligand>
</feature>
<feature type="binding site" evidence="13">
    <location>
        <position position="144"/>
    </location>
    <ligand>
        <name>Zn(2+)</name>
        <dbReference type="ChEBI" id="CHEBI:29105"/>
    </ligand>
</feature>
<dbReference type="Pfam" id="PF04023">
    <property type="entry name" value="FeoA"/>
    <property type="match status" value="1"/>
</dbReference>
<dbReference type="GO" id="GO:0000976">
    <property type="term" value="F:transcription cis-regulatory region binding"/>
    <property type="evidence" value="ECO:0007669"/>
    <property type="project" value="TreeGrafter"/>
</dbReference>
<evidence type="ECO:0000256" key="14">
    <source>
        <dbReference type="PIRSR" id="PIRSR602481-2"/>
    </source>
</evidence>
<dbReference type="Gene3D" id="1.10.10.10">
    <property type="entry name" value="Winged helix-like DNA-binding domain superfamily/Winged helix DNA-binding domain"/>
    <property type="match status" value="1"/>
</dbReference>
<keyword evidence="11" id="KW-0238">DNA-binding</keyword>
<dbReference type="InterPro" id="IPR036388">
    <property type="entry name" value="WH-like_DNA-bd_sf"/>
</dbReference>
<organism evidence="16 17">
    <name type="scientific">Candidatus Desulfatibia profunda</name>
    <dbReference type="NCBI Taxonomy" id="2841695"/>
    <lineage>
        <taxon>Bacteria</taxon>
        <taxon>Pseudomonadati</taxon>
        <taxon>Thermodesulfobacteriota</taxon>
        <taxon>Desulfobacteria</taxon>
        <taxon>Desulfobacterales</taxon>
        <taxon>Desulfobacterales incertae sedis</taxon>
        <taxon>Candidatus Desulfatibia</taxon>
    </lineage>
</organism>
<reference evidence="16 17" key="1">
    <citation type="submission" date="2020-08" db="EMBL/GenBank/DDBJ databases">
        <title>Bridging the membrane lipid divide: bacteria of the FCB group superphylum have the potential to synthesize archaeal ether lipids.</title>
        <authorList>
            <person name="Villanueva L."/>
            <person name="Von Meijenfeldt F.A.B."/>
            <person name="Westbye A.B."/>
            <person name="Yadav S."/>
            <person name="Hopmans E.C."/>
            <person name="Dutilh B.E."/>
            <person name="Sinninghe Damste J.S."/>
        </authorList>
    </citation>
    <scope>NUCLEOTIDE SEQUENCE [LARGE SCALE GENOMIC DNA]</scope>
    <source>
        <strain evidence="16">NIOZ-UU30</strain>
    </source>
</reference>
<dbReference type="PANTHER" id="PTHR33202">
    <property type="entry name" value="ZINC UPTAKE REGULATION PROTEIN"/>
    <property type="match status" value="1"/>
</dbReference>
<comment type="cofactor">
    <cofactor evidence="14">
        <name>Mn(2+)</name>
        <dbReference type="ChEBI" id="CHEBI:29035"/>
    </cofactor>
    <cofactor evidence="14">
        <name>Fe(2+)</name>
        <dbReference type="ChEBI" id="CHEBI:29033"/>
    </cofactor>
    <text evidence="14">Binds 1 Mn(2+) or Fe(2+) ion per subunit.</text>
</comment>
<dbReference type="SUPFAM" id="SSF50037">
    <property type="entry name" value="C-terminal domain of transcriptional repressors"/>
    <property type="match status" value="1"/>
</dbReference>
<feature type="binding site" evidence="14">
    <location>
        <position position="133"/>
    </location>
    <ligand>
        <name>Fe cation</name>
        <dbReference type="ChEBI" id="CHEBI:24875"/>
    </ligand>
</feature>
<keyword evidence="10" id="KW-0805">Transcription regulation</keyword>
<evidence type="ECO:0000256" key="11">
    <source>
        <dbReference type="ARBA" id="ARBA00023125"/>
    </source>
</evidence>
<keyword evidence="12" id="KW-0804">Transcription</keyword>
<feature type="binding site" evidence="13">
    <location>
        <position position="101"/>
    </location>
    <ligand>
        <name>Zn(2+)</name>
        <dbReference type="ChEBI" id="CHEBI:29105"/>
    </ligand>
</feature>
<evidence type="ECO:0000259" key="15">
    <source>
        <dbReference type="SMART" id="SM00899"/>
    </source>
</evidence>
<dbReference type="InterPro" id="IPR043135">
    <property type="entry name" value="Fur_C"/>
</dbReference>
<evidence type="ECO:0000256" key="6">
    <source>
        <dbReference type="ARBA" id="ARBA00022491"/>
    </source>
</evidence>
<evidence type="ECO:0000256" key="2">
    <source>
        <dbReference type="ARBA" id="ARBA00007957"/>
    </source>
</evidence>
<dbReference type="Pfam" id="PF01475">
    <property type="entry name" value="FUR"/>
    <property type="match status" value="1"/>
</dbReference>
<keyword evidence="6" id="KW-0678">Repressor</keyword>
<evidence type="ECO:0000256" key="9">
    <source>
        <dbReference type="ARBA" id="ARBA00023004"/>
    </source>
</evidence>
<comment type="similarity">
    <text evidence="2">Belongs to the Fur family.</text>
</comment>
<dbReference type="CDD" id="cd07153">
    <property type="entry name" value="Fur_like"/>
    <property type="match status" value="1"/>
</dbReference>
<name>A0A8J6NYW8_9BACT</name>
<dbReference type="SMART" id="SM00899">
    <property type="entry name" value="FeoA"/>
    <property type="match status" value="1"/>
</dbReference>
<keyword evidence="9 14" id="KW-0408">Iron</keyword>
<evidence type="ECO:0000256" key="8">
    <source>
        <dbReference type="ARBA" id="ARBA00022833"/>
    </source>
</evidence>
<keyword evidence="5" id="KW-0963">Cytoplasm</keyword>
<feature type="binding site" evidence="14">
    <location>
        <position position="116"/>
    </location>
    <ligand>
        <name>Fe cation</name>
        <dbReference type="ChEBI" id="CHEBI:24875"/>
    </ligand>
</feature>
<dbReference type="EMBL" id="JACNJH010000269">
    <property type="protein sequence ID" value="MBC8363193.1"/>
    <property type="molecule type" value="Genomic_DNA"/>
</dbReference>
<dbReference type="InterPro" id="IPR002481">
    <property type="entry name" value="FUR"/>
</dbReference>
<evidence type="ECO:0000256" key="12">
    <source>
        <dbReference type="ARBA" id="ARBA00023163"/>
    </source>
</evidence>
<dbReference type="InterPro" id="IPR036390">
    <property type="entry name" value="WH_DNA-bd_sf"/>
</dbReference>
<gene>
    <name evidence="16" type="ORF">H8E23_17555</name>
</gene>
<evidence type="ECO:0000313" key="17">
    <source>
        <dbReference type="Proteomes" id="UP000603434"/>
    </source>
</evidence>
<dbReference type="AlphaFoldDB" id="A0A8J6NYW8"/>
<dbReference type="Gene3D" id="2.30.30.90">
    <property type="match status" value="1"/>
</dbReference>
<dbReference type="InterPro" id="IPR038157">
    <property type="entry name" value="FeoA_core_dom"/>
</dbReference>
<keyword evidence="8 13" id="KW-0862">Zinc</keyword>
<dbReference type="GO" id="GO:0003700">
    <property type="term" value="F:DNA-binding transcription factor activity"/>
    <property type="evidence" value="ECO:0007669"/>
    <property type="project" value="InterPro"/>
</dbReference>
<evidence type="ECO:0000256" key="4">
    <source>
        <dbReference type="ARBA" id="ARBA00020910"/>
    </source>
</evidence>
<dbReference type="InterPro" id="IPR008988">
    <property type="entry name" value="Transcriptional_repressor_C"/>
</dbReference>
<proteinExistence type="inferred from homology"/>
<feature type="binding site" evidence="14">
    <location>
        <position position="97"/>
    </location>
    <ligand>
        <name>Fe cation</name>
        <dbReference type="ChEBI" id="CHEBI:24875"/>
    </ligand>
</feature>
<dbReference type="Proteomes" id="UP000603434">
    <property type="component" value="Unassembled WGS sequence"/>
</dbReference>
<dbReference type="GO" id="GO:0045892">
    <property type="term" value="P:negative regulation of DNA-templated transcription"/>
    <property type="evidence" value="ECO:0007669"/>
    <property type="project" value="TreeGrafter"/>
</dbReference>
<keyword evidence="7 13" id="KW-0479">Metal-binding</keyword>
<comment type="subcellular location">
    <subcellularLocation>
        <location evidence="1">Cytoplasm</location>
    </subcellularLocation>
</comment>
<evidence type="ECO:0000256" key="10">
    <source>
        <dbReference type="ARBA" id="ARBA00023015"/>
    </source>
</evidence>
<feature type="binding site" evidence="13">
    <location>
        <position position="104"/>
    </location>
    <ligand>
        <name>Zn(2+)</name>
        <dbReference type="ChEBI" id="CHEBI:29105"/>
    </ligand>
</feature>
<dbReference type="Gene3D" id="3.30.1490.190">
    <property type="match status" value="1"/>
</dbReference>
<dbReference type="GO" id="GO:0008270">
    <property type="term" value="F:zinc ion binding"/>
    <property type="evidence" value="ECO:0007669"/>
    <property type="project" value="TreeGrafter"/>
</dbReference>
<evidence type="ECO:0000256" key="1">
    <source>
        <dbReference type="ARBA" id="ARBA00004496"/>
    </source>
</evidence>
<comment type="cofactor">
    <cofactor evidence="13">
        <name>Zn(2+)</name>
        <dbReference type="ChEBI" id="CHEBI:29105"/>
    </cofactor>
    <text evidence="13">Binds 1 zinc ion per subunit.</text>
</comment>
<feature type="binding site" evidence="13">
    <location>
        <position position="141"/>
    </location>
    <ligand>
        <name>Zn(2+)</name>
        <dbReference type="ChEBI" id="CHEBI:29105"/>
    </ligand>
</feature>
<dbReference type="SUPFAM" id="SSF46785">
    <property type="entry name" value="Winged helix' DNA-binding domain"/>
    <property type="match status" value="1"/>
</dbReference>
<dbReference type="GO" id="GO:0005829">
    <property type="term" value="C:cytosol"/>
    <property type="evidence" value="ECO:0007669"/>
    <property type="project" value="TreeGrafter"/>
</dbReference>
<dbReference type="PANTHER" id="PTHR33202:SF2">
    <property type="entry name" value="FERRIC UPTAKE REGULATION PROTEIN"/>
    <property type="match status" value="1"/>
</dbReference>
<dbReference type="InterPro" id="IPR007167">
    <property type="entry name" value="Fe-transptr_FeoA-like"/>
</dbReference>
<dbReference type="GO" id="GO:1900376">
    <property type="term" value="P:regulation of secondary metabolite biosynthetic process"/>
    <property type="evidence" value="ECO:0007669"/>
    <property type="project" value="TreeGrafter"/>
</dbReference>
<comment type="caution">
    <text evidence="16">The sequence shown here is derived from an EMBL/GenBank/DDBJ whole genome shotgun (WGS) entry which is preliminary data.</text>
</comment>
<comment type="subunit">
    <text evidence="3">Homodimer.</text>
</comment>
<evidence type="ECO:0000256" key="7">
    <source>
        <dbReference type="ARBA" id="ARBA00022723"/>
    </source>
</evidence>
<sequence>MKQIHKQEKAQFKKLFKQEEIDRFEDRFKILEVFLQTERHITINDLIQILKENGHYFEPEFVNNTLELMCGFGFAKQNRFDNGHVRYEHLHLGQHHDHMICTKCRKIIEFEDQALETFQWKIAAAHGFHMLQHKMEIYGICSACLEKRERLLPLVTAKAGERFVIKGFTGGSMGRMRLLTMGLRFGDEIEVIINYSNGPVIVAADCQRYVLGRGMAEKLFVKPI</sequence>
<evidence type="ECO:0000256" key="3">
    <source>
        <dbReference type="ARBA" id="ARBA00011738"/>
    </source>
</evidence>
<evidence type="ECO:0000313" key="16">
    <source>
        <dbReference type="EMBL" id="MBC8363193.1"/>
    </source>
</evidence>
<evidence type="ECO:0000256" key="5">
    <source>
        <dbReference type="ARBA" id="ARBA00022490"/>
    </source>
</evidence>
<accession>A0A8J6NYW8</accession>
<evidence type="ECO:0000256" key="13">
    <source>
        <dbReference type="PIRSR" id="PIRSR602481-1"/>
    </source>
</evidence>